<evidence type="ECO:0000256" key="1">
    <source>
        <dbReference type="SAM" id="Phobius"/>
    </source>
</evidence>
<name>A0A9X4NHI2_9LACT</name>
<evidence type="ECO:0000313" key="2">
    <source>
        <dbReference type="EMBL" id="MDG4984175.1"/>
    </source>
</evidence>
<reference evidence="2" key="2">
    <citation type="journal article" date="2023" name="Food Microbiol.">
        <title>Evaluation of the fermentation potential of lactic acid bacteria isolated from herbs, fruits and vegetables as starter cultures in nut-based milk alternatives.</title>
        <authorList>
            <person name="Huang W."/>
            <person name="Dong A."/>
            <person name="Pham H.T."/>
            <person name="Zhou C."/>
            <person name="Huo Z."/>
            <person name="Watjen A.P."/>
            <person name="Prakash S."/>
            <person name="Bang-Berthelsen C.H."/>
            <person name="Turner M.S."/>
        </authorList>
    </citation>
    <scope>NUCLEOTIDE SEQUENCE</scope>
    <source>
        <strain evidence="2">3</strain>
    </source>
</reference>
<accession>A0A9X4NHI2</accession>
<dbReference type="RefSeq" id="WP_278229055.1">
    <property type="nucleotide sequence ID" value="NZ_JAOWLY010000007.1"/>
</dbReference>
<proteinExistence type="predicted"/>
<dbReference type="AlphaFoldDB" id="A0A9X4NHI2"/>
<dbReference type="Proteomes" id="UP001152614">
    <property type="component" value="Unassembled WGS sequence"/>
</dbReference>
<gene>
    <name evidence="2" type="ORF">OGZ51_08460</name>
</gene>
<organism evidence="2 3">
    <name type="scientific">Lactococcus lactis</name>
    <dbReference type="NCBI Taxonomy" id="1358"/>
    <lineage>
        <taxon>Bacteria</taxon>
        <taxon>Bacillati</taxon>
        <taxon>Bacillota</taxon>
        <taxon>Bacilli</taxon>
        <taxon>Lactobacillales</taxon>
        <taxon>Streptococcaceae</taxon>
        <taxon>Lactococcus</taxon>
    </lineage>
</organism>
<reference evidence="2" key="1">
    <citation type="submission" date="2022-10" db="EMBL/GenBank/DDBJ databases">
        <authorList>
            <person name="Turner M.S."/>
            <person name="Huang W."/>
        </authorList>
    </citation>
    <scope>NUCLEOTIDE SEQUENCE</scope>
    <source>
        <strain evidence="2">3</strain>
    </source>
</reference>
<evidence type="ECO:0008006" key="4">
    <source>
        <dbReference type="Google" id="ProtNLM"/>
    </source>
</evidence>
<dbReference type="EMBL" id="JAOWLY010000007">
    <property type="protein sequence ID" value="MDG4984175.1"/>
    <property type="molecule type" value="Genomic_DNA"/>
</dbReference>
<keyword evidence="1" id="KW-0472">Membrane</keyword>
<keyword evidence="1" id="KW-1133">Transmembrane helix</keyword>
<evidence type="ECO:0000313" key="3">
    <source>
        <dbReference type="Proteomes" id="UP001152614"/>
    </source>
</evidence>
<comment type="caution">
    <text evidence="2">The sequence shown here is derived from an EMBL/GenBank/DDBJ whole genome shotgun (WGS) entry which is preliminary data.</text>
</comment>
<keyword evidence="1" id="KW-0812">Transmembrane</keyword>
<feature type="transmembrane region" description="Helical" evidence="1">
    <location>
        <begin position="6"/>
        <end position="28"/>
    </location>
</feature>
<sequence>MEIGPLSEWITAIAEVGAVSIALFLPYFNANKEKKLKSRNLRLGIKRLTKQALMSDEEAIRKLDLFLTISFMNNSNPNDEEVFNIGREILDILNTKDGDINDKINLLLNELV</sequence>
<protein>
    <recommendedName>
        <fullName evidence="4">Phage protein</fullName>
    </recommendedName>
</protein>